<evidence type="ECO:0000313" key="2">
    <source>
        <dbReference type="EMBL" id="KAK3670180.1"/>
    </source>
</evidence>
<sequence>MSNLQLESKAPWGEIADMSVEEWNAMINEDMYDLGSTSESNDVVEPQLVLPSSTNAQHSTTNQQPISIQQPISNQQSNVNHRSTMAPQAPAPTAVMASPFQFNPSAAPPTPAQATMAPPYHAHPFAPQHQAFTFNASAHPSPSWDKKPVLHHNSYPNNNMVGANPFYPPPPPPPASLPQLQFHPQVHRAPPTVQERMLSNHDFCNTYTDYELENGMWVDGYNGQLFQRYPELRGKILTVYVQICESNFSKVGSVAPAGTVSNGSMTATYGRQQGSRPLLPAEAVMQNQAVVQKNDAAPKRKKKSAAASARTPVNKPLPKSSKIKAAEPSPEQNDEGEEEEPQVNDDDDDDEADAANHPPIAYIPDIASPDDARYLLAHPPASVFTSLNIKNDDLATTKNQMHHYASLLFIALQQTGSTYLPRPIKNADQELRTNVQKRYEAQQKEAMETIRGYLATAHGQKEARARCLVVFEEAIKVHDLGIKTTIYDLATAKPKPKGTHA</sequence>
<protein>
    <submittedName>
        <fullName evidence="2">Uncharacterized protein</fullName>
    </submittedName>
</protein>
<proteinExistence type="predicted"/>
<feature type="compositionally biased region" description="Low complexity" evidence="1">
    <location>
        <begin position="62"/>
        <end position="78"/>
    </location>
</feature>
<feature type="region of interest" description="Disordered" evidence="1">
    <location>
        <begin position="54"/>
        <end position="86"/>
    </location>
</feature>
<keyword evidence="3" id="KW-1185">Reference proteome</keyword>
<name>A0AAE0WIA0_9PEZI</name>
<evidence type="ECO:0000256" key="1">
    <source>
        <dbReference type="SAM" id="MobiDB-lite"/>
    </source>
</evidence>
<dbReference type="AlphaFoldDB" id="A0AAE0WIA0"/>
<feature type="compositionally biased region" description="Acidic residues" evidence="1">
    <location>
        <begin position="332"/>
        <end position="353"/>
    </location>
</feature>
<feature type="region of interest" description="Disordered" evidence="1">
    <location>
        <begin position="290"/>
        <end position="365"/>
    </location>
</feature>
<comment type="caution">
    <text evidence="2">The sequence shown here is derived from an EMBL/GenBank/DDBJ whole genome shotgun (WGS) entry which is preliminary data.</text>
</comment>
<dbReference type="EMBL" id="JAUTXT010000061">
    <property type="protein sequence ID" value="KAK3670180.1"/>
    <property type="molecule type" value="Genomic_DNA"/>
</dbReference>
<accession>A0AAE0WIA0</accession>
<reference evidence="2" key="1">
    <citation type="submission" date="2023-07" db="EMBL/GenBank/DDBJ databases">
        <title>Black Yeasts Isolated from many extreme environments.</title>
        <authorList>
            <person name="Coleine C."/>
            <person name="Stajich J.E."/>
            <person name="Selbmann L."/>
        </authorList>
    </citation>
    <scope>NUCLEOTIDE SEQUENCE</scope>
    <source>
        <strain evidence="2">CCFEE 5485</strain>
    </source>
</reference>
<evidence type="ECO:0000313" key="3">
    <source>
        <dbReference type="Proteomes" id="UP001274830"/>
    </source>
</evidence>
<organism evidence="2 3">
    <name type="scientific">Recurvomyces mirabilis</name>
    <dbReference type="NCBI Taxonomy" id="574656"/>
    <lineage>
        <taxon>Eukaryota</taxon>
        <taxon>Fungi</taxon>
        <taxon>Dikarya</taxon>
        <taxon>Ascomycota</taxon>
        <taxon>Pezizomycotina</taxon>
        <taxon>Dothideomycetes</taxon>
        <taxon>Dothideomycetidae</taxon>
        <taxon>Mycosphaerellales</taxon>
        <taxon>Teratosphaeriaceae</taxon>
        <taxon>Recurvomyces</taxon>
    </lineage>
</organism>
<gene>
    <name evidence="2" type="ORF">LTR78_009936</name>
</gene>
<dbReference type="Proteomes" id="UP001274830">
    <property type="component" value="Unassembled WGS sequence"/>
</dbReference>